<dbReference type="EMBL" id="CP049272">
    <property type="protein sequence ID" value="QPH86904.1"/>
    <property type="molecule type" value="Genomic_DNA"/>
</dbReference>
<dbReference type="RefSeq" id="WP_103600574.1">
    <property type="nucleotide sequence ID" value="NZ_CABPUT010000014.1"/>
</dbReference>
<dbReference type="AlphaFoldDB" id="A0AAE7TPK3"/>
<organism evidence="1 2">
    <name type="scientific">Campylobacter concisus</name>
    <dbReference type="NCBI Taxonomy" id="199"/>
    <lineage>
        <taxon>Bacteria</taxon>
        <taxon>Pseudomonadati</taxon>
        <taxon>Campylobacterota</taxon>
        <taxon>Epsilonproteobacteria</taxon>
        <taxon>Campylobacterales</taxon>
        <taxon>Campylobacteraceae</taxon>
        <taxon>Campylobacter</taxon>
    </lineage>
</organism>
<dbReference type="Proteomes" id="UP000594513">
    <property type="component" value="Chromosome"/>
</dbReference>
<evidence type="ECO:0000313" key="1">
    <source>
        <dbReference type="EMBL" id="QPH86904.1"/>
    </source>
</evidence>
<name>A0AAE7TPK3_9BACT</name>
<accession>A0AAE7TPK3</accession>
<reference evidence="1 2" key="1">
    <citation type="journal article" date="2018" name="Emerg. Microbes Infect.">
        <title>Genomic analysis of oral Campylobacter concisus strains identified a potential bacterial molecular marker associated with active Crohn's disease.</title>
        <authorList>
            <person name="Liu F."/>
            <person name="Ma R."/>
            <person name="Tay C.Y.A."/>
            <person name="Octavia S."/>
            <person name="Lan R."/>
            <person name="Chung H.K.L."/>
            <person name="Riordan S.M."/>
            <person name="Grimm M.C."/>
            <person name="Leong R.W."/>
            <person name="Tanaka M.M."/>
            <person name="Connor S."/>
            <person name="Zhang L."/>
        </authorList>
    </citation>
    <scope>NUCLEOTIDE SEQUENCE [LARGE SCALE GENOMIC DNA]</scope>
    <source>
        <strain evidence="1 2">P27CDO-S2</strain>
    </source>
</reference>
<evidence type="ECO:0000313" key="2">
    <source>
        <dbReference type="Proteomes" id="UP000594513"/>
    </source>
</evidence>
<protein>
    <submittedName>
        <fullName evidence="1">Uncharacterized protein</fullName>
    </submittedName>
</protein>
<gene>
    <name evidence="1" type="ORF">CVT17_07960</name>
</gene>
<proteinExistence type="predicted"/>
<sequence>MSFKFLYIDDASDQVTKGLAERLSSKELGLLVEYKHVSIFDKFNIQDTIGTISQYQGLILDLRLDNEPYDGKNFPFTATEFAQHIRTLTTKGELKTDIPIIIFSTEAKLKDIYFKDMTSNNLFDRFIMKTQISDLVSKKLYSLANGYKKIAETKDFENLLQTNIKALDERFFSRFKIEEIIPVHEYAQVILKDLIYVKGFLINEQYLAARLGIDIDKSGDWSSVKKLFEEAKYTGVFSDGWNRWWMHKIDEIFEKIANTYLSYLSAKDKVEIFKSKGIKNIVFPEPIQGNSSYRFWTVCKALEKPLDPIEGFKVYTRNEPKPWQEYEYISLEALLHPYSLQEKNIKPHPSELDGISFAIKNAKKQ</sequence>